<gene>
    <name evidence="3" type="ORF">CE91St12_18410</name>
</gene>
<name>A0AA37JWW9_BACUN</name>
<evidence type="ECO:0000313" key="3">
    <source>
        <dbReference type="EMBL" id="GKH13631.1"/>
    </source>
</evidence>
<keyword evidence="2" id="KW-0472">Membrane</keyword>
<evidence type="ECO:0000256" key="1">
    <source>
        <dbReference type="SAM" id="Coils"/>
    </source>
</evidence>
<evidence type="ECO:0000256" key="2">
    <source>
        <dbReference type="SAM" id="Phobius"/>
    </source>
</evidence>
<dbReference type="Proteomes" id="UP001055048">
    <property type="component" value="Unassembled WGS sequence"/>
</dbReference>
<dbReference type="EMBL" id="BQNL01000001">
    <property type="protein sequence ID" value="GKH13631.1"/>
    <property type="molecule type" value="Genomic_DNA"/>
</dbReference>
<comment type="caution">
    <text evidence="3">The sequence shown here is derived from an EMBL/GenBank/DDBJ whole genome shotgun (WGS) entry which is preliminary data.</text>
</comment>
<evidence type="ECO:0000313" key="4">
    <source>
        <dbReference type="Proteomes" id="UP001055048"/>
    </source>
</evidence>
<proteinExistence type="predicted"/>
<keyword evidence="2" id="KW-1133">Transmembrane helix</keyword>
<organism evidence="3 4">
    <name type="scientific">Bacteroides uniformis</name>
    <dbReference type="NCBI Taxonomy" id="820"/>
    <lineage>
        <taxon>Bacteria</taxon>
        <taxon>Pseudomonadati</taxon>
        <taxon>Bacteroidota</taxon>
        <taxon>Bacteroidia</taxon>
        <taxon>Bacteroidales</taxon>
        <taxon>Bacteroidaceae</taxon>
        <taxon>Bacteroides</taxon>
    </lineage>
</organism>
<keyword evidence="1" id="KW-0175">Coiled coil</keyword>
<dbReference type="RefSeq" id="WP_181993399.1">
    <property type="nucleotide sequence ID" value="NZ_BQNL01000001.1"/>
</dbReference>
<reference evidence="3" key="1">
    <citation type="submission" date="2022-01" db="EMBL/GenBank/DDBJ databases">
        <title>Novel bile acid biosynthetic pathways are enriched in the microbiome of centenarians.</title>
        <authorList>
            <person name="Sato Y."/>
            <person name="Atarashi K."/>
            <person name="Plichta R.D."/>
            <person name="Arai Y."/>
            <person name="Sasajima S."/>
            <person name="Kearney M.S."/>
            <person name="Suda W."/>
            <person name="Takeshita K."/>
            <person name="Sasaki T."/>
            <person name="Okamoto S."/>
            <person name="Skelly N.A."/>
            <person name="Okamura Y."/>
            <person name="Vlamakis H."/>
            <person name="Li Y."/>
            <person name="Tanoue T."/>
            <person name="Takei H."/>
            <person name="Nittono H."/>
            <person name="Narushima S."/>
            <person name="Irie J."/>
            <person name="Itoh H."/>
            <person name="Moriya K."/>
            <person name="Sugiura Y."/>
            <person name="Suematsu M."/>
            <person name="Moritoki N."/>
            <person name="Shibata S."/>
            <person name="Littman R.D."/>
            <person name="Fischbach A.M."/>
            <person name="Uwamino Y."/>
            <person name="Inoue T."/>
            <person name="Honda A."/>
            <person name="Hattori M."/>
            <person name="Murai T."/>
            <person name="Xavier J.R."/>
            <person name="Hirose N."/>
            <person name="Honda K."/>
        </authorList>
    </citation>
    <scope>NUCLEOTIDE SEQUENCE</scope>
    <source>
        <strain evidence="3">CE91-St12</strain>
    </source>
</reference>
<keyword evidence="2" id="KW-0812">Transmembrane</keyword>
<dbReference type="AlphaFoldDB" id="A0AA37JWW9"/>
<feature type="coiled-coil region" evidence="1">
    <location>
        <begin position="289"/>
        <end position="368"/>
    </location>
</feature>
<protein>
    <submittedName>
        <fullName evidence="3">Uncharacterized protein</fullName>
    </submittedName>
</protein>
<accession>A0AA37JWW9</accession>
<feature type="transmembrane region" description="Helical" evidence="2">
    <location>
        <begin position="213"/>
        <end position="230"/>
    </location>
</feature>
<sequence>MKTYLLDILNRYNRFSENLDVKTILCNKSWFIFNDTGDKELYIFQENGSLITSVNGKVTNATWQYVPANKSIIISFKEQSYMLHPAFLDKNIFALQQDGTNRYSFMIDEKQSQSFQPKSLTELKSYFENIERKRIEEDKRKEKLWAEQQREINQRRIEEERRKQIKAQQKQLQQYKNKKRLEYWEQNQDLILQKDLFYKQLFISKNKWEKREAIFITGALIGFLLINIGIFNWGIILMPVCGSLSIMTFLLYYPYTEIKEYKEKIKQNVLNGGFDNYIFERNHQGINLTEDTFENIDDFEARIKKTKQEAEKIKKERDKNKKEEEWKDYLRQREKKDFERIEKHRIEREQKEKELKRLKEEENFKKGKEIKKNEELRKKDERRKWLKEEAYNIQCKLNSNNDARELAKQISLEVKYHNAQSNLGFKVNWTCPNKAYKEISLVINNGSDVLLYEHLAFVGCQTIELKEIKSLVRITLRIVWLDIPVYKIIFTDKEYESI</sequence>